<dbReference type="Pfam" id="PF06186">
    <property type="entry name" value="DUF992"/>
    <property type="match status" value="1"/>
</dbReference>
<organism evidence="2 3">
    <name type="scientific">Dongia soli</name>
    <dbReference type="NCBI Taxonomy" id="600628"/>
    <lineage>
        <taxon>Bacteria</taxon>
        <taxon>Pseudomonadati</taxon>
        <taxon>Pseudomonadota</taxon>
        <taxon>Alphaproteobacteria</taxon>
        <taxon>Rhodospirillales</taxon>
        <taxon>Dongiaceae</taxon>
        <taxon>Dongia</taxon>
    </lineage>
</organism>
<evidence type="ECO:0000256" key="1">
    <source>
        <dbReference type="SAM" id="SignalP"/>
    </source>
</evidence>
<name>A0ABU5EDK3_9PROT</name>
<sequence>MWKRLSLAMAIGLSTALPLAVSPSLAGEGGVNVGSLSCRVASGVSFIFGSSRNMNCVFTRPDGKKESYSGEIKRYGVDIGYVSSARIVWGVFAPSGNIAPGSLAGTYVGGSANVTAGVGLGANALIGGSNKTISLQPLSLEGNTGLNIAGGIGEMELRRSK</sequence>
<keyword evidence="3" id="KW-1185">Reference proteome</keyword>
<keyword evidence="1" id="KW-0732">Signal</keyword>
<evidence type="ECO:0000313" key="2">
    <source>
        <dbReference type="EMBL" id="MDY0884232.1"/>
    </source>
</evidence>
<dbReference type="InterPro" id="IPR009333">
    <property type="entry name" value="DUF992"/>
</dbReference>
<feature type="signal peptide" evidence="1">
    <location>
        <begin position="1"/>
        <end position="26"/>
    </location>
</feature>
<dbReference type="RefSeq" id="WP_320509300.1">
    <property type="nucleotide sequence ID" value="NZ_JAXCLW010000004.1"/>
</dbReference>
<feature type="chain" id="PRO_5047062176" evidence="1">
    <location>
        <begin position="27"/>
        <end position="161"/>
    </location>
</feature>
<protein>
    <submittedName>
        <fullName evidence="2">DUF992 domain-containing protein</fullName>
    </submittedName>
</protein>
<evidence type="ECO:0000313" key="3">
    <source>
        <dbReference type="Proteomes" id="UP001279642"/>
    </source>
</evidence>
<accession>A0ABU5EDK3</accession>
<proteinExistence type="predicted"/>
<reference evidence="2 3" key="1">
    <citation type="journal article" date="2016" name="Antonie Van Leeuwenhoek">
        <title>Dongia soli sp. nov., isolated from soil from Dokdo, Korea.</title>
        <authorList>
            <person name="Kim D.U."/>
            <person name="Lee H."/>
            <person name="Kim H."/>
            <person name="Kim S.G."/>
            <person name="Ka J.O."/>
        </authorList>
    </citation>
    <scope>NUCLEOTIDE SEQUENCE [LARGE SCALE GENOMIC DNA]</scope>
    <source>
        <strain evidence="2 3">D78</strain>
    </source>
</reference>
<comment type="caution">
    <text evidence="2">The sequence shown here is derived from an EMBL/GenBank/DDBJ whole genome shotgun (WGS) entry which is preliminary data.</text>
</comment>
<dbReference type="EMBL" id="JAXCLW010000004">
    <property type="protein sequence ID" value="MDY0884232.1"/>
    <property type="molecule type" value="Genomic_DNA"/>
</dbReference>
<dbReference type="Proteomes" id="UP001279642">
    <property type="component" value="Unassembled WGS sequence"/>
</dbReference>
<gene>
    <name evidence="2" type="ORF">SMD27_15410</name>
</gene>